<dbReference type="GO" id="GO:0006310">
    <property type="term" value="P:DNA recombination"/>
    <property type="evidence" value="ECO:0007669"/>
    <property type="project" value="TreeGrafter"/>
</dbReference>
<accession>A0A081C7G9</accession>
<keyword evidence="8 15" id="KW-0413">Isomerase</keyword>
<keyword evidence="16" id="KW-1185">Reference proteome</keyword>
<evidence type="ECO:0000256" key="10">
    <source>
        <dbReference type="ARBA" id="ARBA00031985"/>
    </source>
</evidence>
<dbReference type="PROSITE" id="PS52039">
    <property type="entry name" value="TOPO_IA_2"/>
    <property type="match status" value="1"/>
</dbReference>
<dbReference type="GO" id="GO:0003677">
    <property type="term" value="F:DNA binding"/>
    <property type="evidence" value="ECO:0007669"/>
    <property type="project" value="UniProtKB-KW"/>
</dbReference>
<dbReference type="InterPro" id="IPR003602">
    <property type="entry name" value="Topo_IA_DNA-bd_dom"/>
</dbReference>
<dbReference type="STRING" id="1499967.U27_00421"/>
<dbReference type="GO" id="GO:0006281">
    <property type="term" value="P:DNA repair"/>
    <property type="evidence" value="ECO:0007669"/>
    <property type="project" value="TreeGrafter"/>
</dbReference>
<sequence length="692" mass="78511">MMKALVLAEKPSVGKDLARVLGCTNTQKNFCEGAHYVVTWALGHLVTLADPHIYDQKLKQWRMEDLPMLPQTMKLQVIRSTSHQFRVVSQLMQREDIGELIIATDAGREGELVARWIMKLVGWKKSVKRLWISSQTDEAIRAGFANLKPGVMYETLYASAQCRAEADWLVGLNVTRALTCKYDISLNAGRVQTPTLAIMVKREQEIKQFTPVDYWTVEADFGDYTGLWRNAHGNSRIFDHPKAQELAEQITGQTGMIEELNVKPVVEPPPLAYDLTELQRDANRFFGFSAKKTLSVLQNLYEHEKLVTYPRTDSRYITTDMVNTLPRRLKSIATGPYARWAEMLLAHPLNPGKRLVNDSKVSDHHAIIPTEEIPKLSALAEDERKVYDLVIKRFLVVLSPPYLYDRTTLVVNINGERFYAQGKQEKDRAWKAIASGAIDESPHDEERLLDQPLQQYRQGEQFPVRRCQIRQAQTTPPPRYTEATLLTAMESPGKFIEDEELRESIKAGGLGTPATRAEIIEKLISNHYIDRNGKSLTPTPKAFELIELAPPELTTPELTAQWELRLTNIAKGEERRDRFMADIRQNTIKLVQSIRESTATYSPANTSQTKCPMCGKPMLAVKAKKGSKLVCSDKRCGYEEFEKGDDAFQFKRSKKEGQMNKRLIRQYSDHSSSATNLGELLKAALDEGKPES</sequence>
<evidence type="ECO:0000256" key="5">
    <source>
        <dbReference type="ARBA" id="ARBA00022842"/>
    </source>
</evidence>
<dbReference type="InterPro" id="IPR023406">
    <property type="entry name" value="Topo_IA_AS"/>
</dbReference>
<evidence type="ECO:0000256" key="12">
    <source>
        <dbReference type="ARBA" id="ARBA00032877"/>
    </source>
</evidence>
<dbReference type="CDD" id="cd00186">
    <property type="entry name" value="TOP1Ac"/>
    <property type="match status" value="1"/>
</dbReference>
<dbReference type="InterPro" id="IPR013824">
    <property type="entry name" value="Topo_IA_cen_sub1"/>
</dbReference>
<reference evidence="15" key="1">
    <citation type="journal article" date="2015" name="PeerJ">
        <title>First genomic representation of candidate bacterial phylum KSB3 points to enhanced environmental sensing as a trigger of wastewater bulking.</title>
        <authorList>
            <person name="Sekiguchi Y."/>
            <person name="Ohashi A."/>
            <person name="Parks D.H."/>
            <person name="Yamauchi T."/>
            <person name="Tyson G.W."/>
            <person name="Hugenholtz P."/>
        </authorList>
    </citation>
    <scope>NUCLEOTIDE SEQUENCE [LARGE SCALE GENOMIC DNA]</scope>
</reference>
<dbReference type="Proteomes" id="UP000030661">
    <property type="component" value="Unassembled WGS sequence"/>
</dbReference>
<dbReference type="InterPro" id="IPR000380">
    <property type="entry name" value="Topo_IA"/>
</dbReference>
<evidence type="ECO:0000259" key="14">
    <source>
        <dbReference type="PROSITE" id="PS52039"/>
    </source>
</evidence>
<dbReference type="Gene3D" id="3.40.50.140">
    <property type="match status" value="1"/>
</dbReference>
<dbReference type="Pfam" id="PF01131">
    <property type="entry name" value="Topoisom_bac"/>
    <property type="match status" value="1"/>
</dbReference>
<evidence type="ECO:0000256" key="1">
    <source>
        <dbReference type="ARBA" id="ARBA00000213"/>
    </source>
</evidence>
<dbReference type="InterPro" id="IPR013497">
    <property type="entry name" value="Topo_IA_cen"/>
</dbReference>
<dbReference type="GO" id="GO:0043597">
    <property type="term" value="C:cytoplasmic replication fork"/>
    <property type="evidence" value="ECO:0007669"/>
    <property type="project" value="TreeGrafter"/>
</dbReference>
<name>A0A081C7G9_VECG1</name>
<evidence type="ECO:0000256" key="11">
    <source>
        <dbReference type="ARBA" id="ARBA00032235"/>
    </source>
</evidence>
<dbReference type="PROSITE" id="PS50880">
    <property type="entry name" value="TOPRIM"/>
    <property type="match status" value="1"/>
</dbReference>
<dbReference type="eggNOG" id="COG0550">
    <property type="taxonomic scope" value="Bacteria"/>
</dbReference>
<evidence type="ECO:0000256" key="2">
    <source>
        <dbReference type="ARBA" id="ARBA00009446"/>
    </source>
</evidence>
<dbReference type="AlphaFoldDB" id="A0A081C7G9"/>
<dbReference type="Gene3D" id="1.10.290.10">
    <property type="entry name" value="Topoisomerase I, domain 4"/>
    <property type="match status" value="1"/>
</dbReference>
<dbReference type="NCBIfam" id="TIGR01056">
    <property type="entry name" value="topB"/>
    <property type="match status" value="1"/>
</dbReference>
<dbReference type="InterPro" id="IPR006171">
    <property type="entry name" value="TOPRIM_dom"/>
</dbReference>
<dbReference type="Pfam" id="PF01751">
    <property type="entry name" value="Toprim"/>
    <property type="match status" value="1"/>
</dbReference>
<keyword evidence="5" id="KW-0460">Magnesium</keyword>
<dbReference type="GO" id="GO:0046872">
    <property type="term" value="F:metal ion binding"/>
    <property type="evidence" value="ECO:0007669"/>
    <property type="project" value="UniProtKB-KW"/>
</dbReference>
<dbReference type="PANTHER" id="PTHR11390:SF21">
    <property type="entry name" value="DNA TOPOISOMERASE 3-ALPHA"/>
    <property type="match status" value="1"/>
</dbReference>
<dbReference type="CDD" id="cd03362">
    <property type="entry name" value="TOPRIM_TopoIA_TopoIII"/>
    <property type="match status" value="1"/>
</dbReference>
<dbReference type="GO" id="GO:0006265">
    <property type="term" value="P:DNA topological change"/>
    <property type="evidence" value="ECO:0007669"/>
    <property type="project" value="InterPro"/>
</dbReference>
<dbReference type="PANTHER" id="PTHR11390">
    <property type="entry name" value="PROKARYOTIC DNA TOPOISOMERASE"/>
    <property type="match status" value="1"/>
</dbReference>
<evidence type="ECO:0000259" key="13">
    <source>
        <dbReference type="PROSITE" id="PS50880"/>
    </source>
</evidence>
<dbReference type="EMBL" id="DF820473">
    <property type="protein sequence ID" value="GAK60524.1"/>
    <property type="molecule type" value="Genomic_DNA"/>
</dbReference>
<dbReference type="InterPro" id="IPR013825">
    <property type="entry name" value="Topo_IA_cen_sub2"/>
</dbReference>
<evidence type="ECO:0000256" key="6">
    <source>
        <dbReference type="ARBA" id="ARBA00023029"/>
    </source>
</evidence>
<protein>
    <recommendedName>
        <fullName evidence="3">DNA topoisomerase</fullName>
        <ecNumber evidence="3">5.6.2.1</ecNumber>
    </recommendedName>
    <alternativeName>
        <fullName evidence="12">Omega-protein</fullName>
    </alternativeName>
    <alternativeName>
        <fullName evidence="11">Relaxing enzyme</fullName>
    </alternativeName>
    <alternativeName>
        <fullName evidence="9">Swivelase</fullName>
    </alternativeName>
    <alternativeName>
        <fullName evidence="10">Untwisting enzyme</fullName>
    </alternativeName>
</protein>
<keyword evidence="4" id="KW-0479">Metal-binding</keyword>
<keyword evidence="7" id="KW-0238">DNA-binding</keyword>
<dbReference type="EC" id="5.6.2.1" evidence="3"/>
<evidence type="ECO:0000256" key="8">
    <source>
        <dbReference type="ARBA" id="ARBA00023235"/>
    </source>
</evidence>
<dbReference type="PRINTS" id="PR00417">
    <property type="entry name" value="PRTPISMRASEI"/>
</dbReference>
<dbReference type="SMART" id="SM00493">
    <property type="entry name" value="TOPRIM"/>
    <property type="match status" value="1"/>
</dbReference>
<comment type="similarity">
    <text evidence="2">Belongs to the type IA topoisomerase family.</text>
</comment>
<dbReference type="Gene3D" id="1.10.460.10">
    <property type="entry name" value="Topoisomerase I, domain 2"/>
    <property type="match status" value="1"/>
</dbReference>
<dbReference type="NCBIfam" id="NF005829">
    <property type="entry name" value="PRK07726.1"/>
    <property type="match status" value="1"/>
</dbReference>
<dbReference type="InterPro" id="IPR023405">
    <property type="entry name" value="Topo_IA_core_domain"/>
</dbReference>
<dbReference type="InterPro" id="IPR034144">
    <property type="entry name" value="TOPRIM_TopoIII"/>
</dbReference>
<dbReference type="PROSITE" id="PS00396">
    <property type="entry name" value="TOPO_IA_1"/>
    <property type="match status" value="1"/>
</dbReference>
<organism evidence="15">
    <name type="scientific">Vecturithrix granuli</name>
    <dbReference type="NCBI Taxonomy" id="1499967"/>
    <lineage>
        <taxon>Bacteria</taxon>
        <taxon>Candidatus Moduliflexota</taxon>
        <taxon>Candidatus Vecturitrichia</taxon>
        <taxon>Candidatus Vecturitrichales</taxon>
        <taxon>Candidatus Vecturitrichaceae</taxon>
        <taxon>Candidatus Vecturithrix</taxon>
    </lineage>
</organism>
<dbReference type="SMART" id="SM00436">
    <property type="entry name" value="TOP1Bc"/>
    <property type="match status" value="1"/>
</dbReference>
<evidence type="ECO:0000256" key="3">
    <source>
        <dbReference type="ARBA" id="ARBA00012891"/>
    </source>
</evidence>
<feature type="domain" description="Toprim" evidence="13">
    <location>
        <begin position="3"/>
        <end position="136"/>
    </location>
</feature>
<dbReference type="InterPro" id="IPR005738">
    <property type="entry name" value="TopoIII"/>
</dbReference>
<dbReference type="SMART" id="SM00437">
    <property type="entry name" value="TOP1Ac"/>
    <property type="match status" value="1"/>
</dbReference>
<evidence type="ECO:0000256" key="4">
    <source>
        <dbReference type="ARBA" id="ARBA00022723"/>
    </source>
</evidence>
<keyword evidence="6" id="KW-0799">Topoisomerase</keyword>
<evidence type="ECO:0000313" key="16">
    <source>
        <dbReference type="Proteomes" id="UP000030661"/>
    </source>
</evidence>
<gene>
    <name evidence="15" type="ORF">U27_00421</name>
</gene>
<proteinExistence type="inferred from homology"/>
<dbReference type="Gene3D" id="2.70.20.10">
    <property type="entry name" value="Topoisomerase I, domain 3"/>
    <property type="match status" value="1"/>
</dbReference>
<dbReference type="InterPro" id="IPR003601">
    <property type="entry name" value="Topo_IA_2"/>
</dbReference>
<evidence type="ECO:0000313" key="15">
    <source>
        <dbReference type="EMBL" id="GAK60524.1"/>
    </source>
</evidence>
<dbReference type="InterPro" id="IPR013826">
    <property type="entry name" value="Topo_IA_cen_sub3"/>
</dbReference>
<evidence type="ECO:0000256" key="7">
    <source>
        <dbReference type="ARBA" id="ARBA00023125"/>
    </source>
</evidence>
<evidence type="ECO:0000256" key="9">
    <source>
        <dbReference type="ARBA" id="ARBA00030003"/>
    </source>
</evidence>
<feature type="domain" description="Topo IA-type catalytic" evidence="14">
    <location>
        <begin position="153"/>
        <end position="591"/>
    </location>
</feature>
<dbReference type="GO" id="GO:0003917">
    <property type="term" value="F:DNA topoisomerase type I (single strand cut, ATP-independent) activity"/>
    <property type="evidence" value="ECO:0007669"/>
    <property type="project" value="UniProtKB-EC"/>
</dbReference>
<dbReference type="HOGENOM" id="CLU_002929_5_2_0"/>
<comment type="catalytic activity">
    <reaction evidence="1">
        <text>ATP-independent breakage of single-stranded DNA, followed by passage and rejoining.</text>
        <dbReference type="EC" id="5.6.2.1"/>
    </reaction>
</comment>
<dbReference type="SUPFAM" id="SSF56712">
    <property type="entry name" value="Prokaryotic type I DNA topoisomerase"/>
    <property type="match status" value="1"/>
</dbReference>